<sequence>GNTYQIRKLQDGREYEILKNFPTRQTFEEILGKRVKNLKIEFLTYFWIVTYSIL</sequence>
<comment type="caution">
    <text evidence="1">The sequence shown here is derived from an EMBL/GenBank/DDBJ whole genome shotgun (WGS) entry which is preliminary data.</text>
</comment>
<feature type="non-terminal residue" evidence="1">
    <location>
        <position position="1"/>
    </location>
</feature>
<reference evidence="1" key="1">
    <citation type="journal article" date="2014" name="Front. Microbiol.">
        <title>High frequency of phylogenetically diverse reductive dehalogenase-homologous genes in deep subseafloor sedimentary metagenomes.</title>
        <authorList>
            <person name="Kawai M."/>
            <person name="Futagami T."/>
            <person name="Toyoda A."/>
            <person name="Takaki Y."/>
            <person name="Nishi S."/>
            <person name="Hori S."/>
            <person name="Arai W."/>
            <person name="Tsubouchi T."/>
            <person name="Morono Y."/>
            <person name="Uchiyama I."/>
            <person name="Ito T."/>
            <person name="Fujiyama A."/>
            <person name="Inagaki F."/>
            <person name="Takami H."/>
        </authorList>
    </citation>
    <scope>NUCLEOTIDE SEQUENCE</scope>
    <source>
        <strain evidence="1">Expedition CK06-06</strain>
    </source>
</reference>
<accession>X1T3A3</accession>
<evidence type="ECO:0000313" key="1">
    <source>
        <dbReference type="EMBL" id="GAI85881.1"/>
    </source>
</evidence>
<gene>
    <name evidence="1" type="ORF">S12H4_21842</name>
</gene>
<protein>
    <submittedName>
        <fullName evidence="1">Uncharacterized protein</fullName>
    </submittedName>
</protein>
<dbReference type="AlphaFoldDB" id="X1T3A3"/>
<dbReference type="EMBL" id="BARW01011298">
    <property type="protein sequence ID" value="GAI85881.1"/>
    <property type="molecule type" value="Genomic_DNA"/>
</dbReference>
<proteinExistence type="predicted"/>
<organism evidence="1">
    <name type="scientific">marine sediment metagenome</name>
    <dbReference type="NCBI Taxonomy" id="412755"/>
    <lineage>
        <taxon>unclassified sequences</taxon>
        <taxon>metagenomes</taxon>
        <taxon>ecological metagenomes</taxon>
    </lineage>
</organism>
<name>X1T3A3_9ZZZZ</name>